<dbReference type="GO" id="GO:0045179">
    <property type="term" value="C:apical cortex"/>
    <property type="evidence" value="ECO:0007669"/>
    <property type="project" value="TreeGrafter"/>
</dbReference>
<feature type="domain" description="Protein inscuteable homologue C-terminal" evidence="2">
    <location>
        <begin position="86"/>
        <end position="556"/>
    </location>
</feature>
<evidence type="ECO:0000313" key="3">
    <source>
        <dbReference type="EMBL" id="KAK4289920.1"/>
    </source>
</evidence>
<protein>
    <recommendedName>
        <fullName evidence="2">Protein inscuteable homologue C-terminal domain-containing protein</fullName>
    </recommendedName>
</protein>
<dbReference type="GO" id="GO:0008093">
    <property type="term" value="F:cytoskeletal anchor activity"/>
    <property type="evidence" value="ECO:0007669"/>
    <property type="project" value="TreeGrafter"/>
</dbReference>
<dbReference type="GO" id="GO:0045176">
    <property type="term" value="P:apical protein localization"/>
    <property type="evidence" value="ECO:0007669"/>
    <property type="project" value="TreeGrafter"/>
</dbReference>
<evidence type="ECO:0000313" key="4">
    <source>
        <dbReference type="Proteomes" id="UP001292094"/>
    </source>
</evidence>
<dbReference type="InterPro" id="IPR000225">
    <property type="entry name" value="Armadillo"/>
</dbReference>
<dbReference type="SMART" id="SM00185">
    <property type="entry name" value="ARM"/>
    <property type="match status" value="3"/>
</dbReference>
<dbReference type="Proteomes" id="UP001292094">
    <property type="component" value="Unassembled WGS sequence"/>
</dbReference>
<comment type="caution">
    <text evidence="3">The sequence shown here is derived from an EMBL/GenBank/DDBJ whole genome shotgun (WGS) entry which is preliminary data.</text>
</comment>
<evidence type="ECO:0000256" key="1">
    <source>
        <dbReference type="SAM" id="MobiDB-lite"/>
    </source>
</evidence>
<dbReference type="InterPro" id="IPR039921">
    <property type="entry name" value="Inscuteable"/>
</dbReference>
<reference evidence="3" key="1">
    <citation type="submission" date="2023-11" db="EMBL/GenBank/DDBJ databases">
        <title>Genome assemblies of two species of porcelain crab, Petrolisthes cinctipes and Petrolisthes manimaculis (Anomura: Porcellanidae).</title>
        <authorList>
            <person name="Angst P."/>
        </authorList>
    </citation>
    <scope>NUCLEOTIDE SEQUENCE</scope>
    <source>
        <strain evidence="3">PB745_02</strain>
        <tissue evidence="3">Gill</tissue>
    </source>
</reference>
<dbReference type="PANTHER" id="PTHR21386:SF0">
    <property type="entry name" value="PROTEIN INSCUTEABLE HOMOLOG"/>
    <property type="match status" value="1"/>
</dbReference>
<dbReference type="InterPro" id="IPR011989">
    <property type="entry name" value="ARM-like"/>
</dbReference>
<dbReference type="Gene3D" id="6.20.200.10">
    <property type="entry name" value="Inscuteable LGN-binding domain"/>
    <property type="match status" value="1"/>
</dbReference>
<dbReference type="CDD" id="cd21966">
    <property type="entry name" value="INSC_LBD"/>
    <property type="match status" value="1"/>
</dbReference>
<dbReference type="AlphaFoldDB" id="A0AAE1NGW2"/>
<sequence length="556" mass="61479">MINSPQLPDSRPKQRQTIHLTPITFTKIIVNERNASLQQWVRELRVLYEAECMNTLQSKSLPGDPARRHASTPPSARHAVRAIQRRAHAVSTEFARLCQRLEWLDLGEVPPLAESLVEHINTFLKDYTTQWTAAHPHLQPQSSLSRQSKVIRQICERLREVCQSKKEEEEEEEEERKEKEENNASQQETRQVVQVVTALGHAFTKLVDLMLSREIKVMVRCLEMPGSRDEVQSMVSQLTSLGVDGGHICRLIARLGGVRGLLGVCLEPTLRQYRGDTLRALATVCCVVEGIADLEKAGGVEVVAEVLCDEECCEEERSEAAGVLAQITSPWVENTHRLPALTAHMSSIVHALTELARDTQTPEIFLLASAALANLTFLDGGSVEAMRKAGTSRVLLKAATDSPNISIFTKDQIATVLANLAGSQEAAEEVVEEDGVSVLLSLLNTRPAPTHRLPEVATAERVQQKSAIALSRLCRDSSVARQVAKLGGAERLIRLCKDEHERNHSDAVLVACLAALRKMASSLGSEELRGMDATELVEPRLLDSFLIYSSRQESFV</sequence>
<evidence type="ECO:0000259" key="2">
    <source>
        <dbReference type="Pfam" id="PF19427"/>
    </source>
</evidence>
<dbReference type="InterPro" id="IPR045789">
    <property type="entry name" value="Insc_C"/>
</dbReference>
<accession>A0AAE1NGW2</accession>
<name>A0AAE1NGW2_9EUCA</name>
<keyword evidence="4" id="KW-1185">Reference proteome</keyword>
<dbReference type="GO" id="GO:0000132">
    <property type="term" value="P:establishment of mitotic spindle orientation"/>
    <property type="evidence" value="ECO:0007669"/>
    <property type="project" value="TreeGrafter"/>
</dbReference>
<dbReference type="PANTHER" id="PTHR21386">
    <property type="entry name" value="INSCUTEABLE"/>
    <property type="match status" value="1"/>
</dbReference>
<dbReference type="EMBL" id="JAWZYT010005662">
    <property type="protein sequence ID" value="KAK4289920.1"/>
    <property type="molecule type" value="Genomic_DNA"/>
</dbReference>
<gene>
    <name evidence="3" type="ORF">Pmani_037143</name>
</gene>
<proteinExistence type="predicted"/>
<dbReference type="GO" id="GO:0009786">
    <property type="term" value="P:regulation of asymmetric cell division"/>
    <property type="evidence" value="ECO:0007669"/>
    <property type="project" value="TreeGrafter"/>
</dbReference>
<dbReference type="SUPFAM" id="SSF48371">
    <property type="entry name" value="ARM repeat"/>
    <property type="match status" value="1"/>
</dbReference>
<dbReference type="GO" id="GO:0008356">
    <property type="term" value="P:asymmetric cell division"/>
    <property type="evidence" value="ECO:0007669"/>
    <property type="project" value="InterPro"/>
</dbReference>
<dbReference type="Gene3D" id="1.25.10.10">
    <property type="entry name" value="Leucine-rich Repeat Variant"/>
    <property type="match status" value="2"/>
</dbReference>
<dbReference type="InterPro" id="IPR038205">
    <property type="entry name" value="INSC_LBD_sf"/>
</dbReference>
<dbReference type="Pfam" id="PF19427">
    <property type="entry name" value="Insc_C"/>
    <property type="match status" value="1"/>
</dbReference>
<feature type="region of interest" description="Disordered" evidence="1">
    <location>
        <begin position="163"/>
        <end position="187"/>
    </location>
</feature>
<dbReference type="InterPro" id="IPR016024">
    <property type="entry name" value="ARM-type_fold"/>
</dbReference>
<organism evidence="3 4">
    <name type="scientific">Petrolisthes manimaculis</name>
    <dbReference type="NCBI Taxonomy" id="1843537"/>
    <lineage>
        <taxon>Eukaryota</taxon>
        <taxon>Metazoa</taxon>
        <taxon>Ecdysozoa</taxon>
        <taxon>Arthropoda</taxon>
        <taxon>Crustacea</taxon>
        <taxon>Multicrustacea</taxon>
        <taxon>Malacostraca</taxon>
        <taxon>Eumalacostraca</taxon>
        <taxon>Eucarida</taxon>
        <taxon>Decapoda</taxon>
        <taxon>Pleocyemata</taxon>
        <taxon>Anomura</taxon>
        <taxon>Galatheoidea</taxon>
        <taxon>Porcellanidae</taxon>
        <taxon>Petrolisthes</taxon>
    </lineage>
</organism>